<comment type="caution">
    <text evidence="1">The sequence shown here is derived from an EMBL/GenBank/DDBJ whole genome shotgun (WGS) entry which is preliminary data.</text>
</comment>
<proteinExistence type="predicted"/>
<evidence type="ECO:0000313" key="2">
    <source>
        <dbReference type="Proteomes" id="UP001524569"/>
    </source>
</evidence>
<accession>A0ABT1UBC0</accession>
<sequence>MARNTTNWMKLWGIVAIFLTGIALAEPSISPSYVTGKAKKLYSVIFGIVVEANGSVHSVRVARVTDPISGGVTPVDVSVPPEYVDAAKKYILDKGYSPKLDNGKPVEFYTYFFYDPANPQVLITEIK</sequence>
<dbReference type="EMBL" id="JANIBM010000001">
    <property type="protein sequence ID" value="MCQ8179529.1"/>
    <property type="molecule type" value="Genomic_DNA"/>
</dbReference>
<reference evidence="1 2" key="1">
    <citation type="submission" date="2022-07" db="EMBL/GenBank/DDBJ databases">
        <title>Methylomonas rivi sp. nov., Methylomonas rosea sp. nov., Methylomonas aureus sp. nov. and Methylomonas subterranea sp. nov., four novel methanotrophs isolated from a freshwater creek and the deep terrestrial subsurface.</title>
        <authorList>
            <person name="Abin C."/>
            <person name="Sankaranarayanan K."/>
            <person name="Garner C."/>
            <person name="Sindelar R."/>
            <person name="Kotary K."/>
            <person name="Garner R."/>
            <person name="Barclay S."/>
            <person name="Lawson P."/>
            <person name="Krumholz L."/>
        </authorList>
    </citation>
    <scope>NUCLEOTIDE SEQUENCE [LARGE SCALE GENOMIC DNA]</scope>
    <source>
        <strain evidence="1 2">SURF-1</strain>
    </source>
</reference>
<protein>
    <submittedName>
        <fullName evidence="1">Uncharacterized protein</fullName>
    </submittedName>
</protein>
<evidence type="ECO:0000313" key="1">
    <source>
        <dbReference type="EMBL" id="MCQ8179529.1"/>
    </source>
</evidence>
<gene>
    <name evidence="1" type="ORF">NP603_00280</name>
</gene>
<dbReference type="RefSeq" id="WP_256608914.1">
    <property type="nucleotide sequence ID" value="NZ_JANIBM010000001.1"/>
</dbReference>
<organism evidence="1 2">
    <name type="scientific">Methylomonas aurea</name>
    <dbReference type="NCBI Taxonomy" id="2952224"/>
    <lineage>
        <taxon>Bacteria</taxon>
        <taxon>Pseudomonadati</taxon>
        <taxon>Pseudomonadota</taxon>
        <taxon>Gammaproteobacteria</taxon>
        <taxon>Methylococcales</taxon>
        <taxon>Methylococcaceae</taxon>
        <taxon>Methylomonas</taxon>
    </lineage>
</organism>
<dbReference type="Proteomes" id="UP001524569">
    <property type="component" value="Unassembled WGS sequence"/>
</dbReference>
<keyword evidence="2" id="KW-1185">Reference proteome</keyword>
<name>A0ABT1UBC0_9GAMM</name>